<sequence length="771" mass="87101">MVASPNRLCIAFFYDDGGVIDEYFTHLLAEIRNFCSRLVVVINGDIDQRSAYSLAGLTDEIILRENVGYDVGAYKEALAHVGFDALAGFDELILLNHTFFGPLFPLEDMFSDMEERQCDFWGITAHKELRPNPFTGESVLPFHLNSYFIAIRSSILRSDAFQLYWATLPEIHSYTQSIVLHETKFTKHFLDLGYAVSVYIDPSDFSSNYGVFEEVDRAIELKCPIIKRRSLFVDPSLADRLALDVPRALSEIERQDYYDLNLIRKNILRTQQLRVFHTNAATMSILGEGYTKDRTDVSTLKMAVCAHIYYVETVKDLLKYCKNINLKFDFILTTDTVEKKDEILRRISEYQPLICSENIIVRVVEKNIGADTSALLIACRDLFLDDRYDLVCRIHGKKSPQDGGARSSFFKRHLYENLLGSEAYVRDVMSLFANNDHIGMAFPPAIHVYYGTLGHGWFSNLKRAQEIAGKLDLRVTFDDATPVAPYGGMFWFRPSALKKIFAYEWTWEDFESDTMYADGDLPHAIERLYGYVAQDAGYSSEAIATKRQAESNYVRLEYKLQKLLSLMPRADFIDSCEALERWGAAGYPMATARPSLVENTERAKPVARPAAISLLVRARVASEYLKSGNSPSGRFLSRLRRWHRSASKMTVTIDELNGLPNPGGALLSFSHGKLSELVVRGWAVPPGRDSVFATMLLQLEGSDTRLVSECLMTERPDVAAHLRSKQRLRSGFVARIASSEIPRGTFNLRLVGVTVGGRKFVSHSTATIVIS</sequence>
<dbReference type="InterPro" id="IPR007739">
    <property type="entry name" value="RgpF"/>
</dbReference>
<dbReference type="RefSeq" id="WP_377266013.1">
    <property type="nucleotide sequence ID" value="NZ_JBHMAA010000053.1"/>
</dbReference>
<evidence type="ECO:0000313" key="2">
    <source>
        <dbReference type="Proteomes" id="UP001589692"/>
    </source>
</evidence>
<comment type="caution">
    <text evidence="1">The sequence shown here is derived from an EMBL/GenBank/DDBJ whole genome shotgun (WGS) entry which is preliminary data.</text>
</comment>
<dbReference type="Pfam" id="PF05045">
    <property type="entry name" value="RgpF"/>
    <property type="match status" value="1"/>
</dbReference>
<proteinExistence type="predicted"/>
<keyword evidence="2" id="KW-1185">Reference proteome</keyword>
<protein>
    <submittedName>
        <fullName evidence="1">Rhamnan synthesis F family protein</fullName>
    </submittedName>
</protein>
<name>A0ABV6ARF0_9HYPH</name>
<dbReference type="Proteomes" id="UP001589692">
    <property type="component" value="Unassembled WGS sequence"/>
</dbReference>
<reference evidence="1 2" key="1">
    <citation type="submission" date="2024-09" db="EMBL/GenBank/DDBJ databases">
        <authorList>
            <person name="Sun Q."/>
            <person name="Mori K."/>
        </authorList>
    </citation>
    <scope>NUCLEOTIDE SEQUENCE [LARGE SCALE GENOMIC DNA]</scope>
    <source>
        <strain evidence="1 2">TBRC 4938</strain>
    </source>
</reference>
<dbReference type="EMBL" id="JBHMAA010000053">
    <property type="protein sequence ID" value="MFB9953208.1"/>
    <property type="molecule type" value="Genomic_DNA"/>
</dbReference>
<gene>
    <name evidence="1" type="ORF">ACFFP0_30595</name>
</gene>
<organism evidence="1 2">
    <name type="scientific">Rhizobium puerariae</name>
    <dbReference type="NCBI Taxonomy" id="1585791"/>
    <lineage>
        <taxon>Bacteria</taxon>
        <taxon>Pseudomonadati</taxon>
        <taxon>Pseudomonadota</taxon>
        <taxon>Alphaproteobacteria</taxon>
        <taxon>Hyphomicrobiales</taxon>
        <taxon>Rhizobiaceae</taxon>
        <taxon>Rhizobium/Agrobacterium group</taxon>
        <taxon>Rhizobium</taxon>
    </lineage>
</organism>
<accession>A0ABV6ARF0</accession>
<evidence type="ECO:0000313" key="1">
    <source>
        <dbReference type="EMBL" id="MFB9953208.1"/>
    </source>
</evidence>